<gene>
    <name evidence="2" type="ORF">GP473_01260</name>
</gene>
<feature type="transmembrane region" description="Helical" evidence="1">
    <location>
        <begin position="160"/>
        <end position="185"/>
    </location>
</feature>
<dbReference type="PANTHER" id="PTHR37305">
    <property type="entry name" value="INTEGRAL MEMBRANE PROTEIN-RELATED"/>
    <property type="match status" value="1"/>
</dbReference>
<evidence type="ECO:0000313" key="3">
    <source>
        <dbReference type="Proteomes" id="UP000515275"/>
    </source>
</evidence>
<dbReference type="Proteomes" id="UP000515275">
    <property type="component" value="Chromosome"/>
</dbReference>
<evidence type="ECO:0000256" key="1">
    <source>
        <dbReference type="SAM" id="Phobius"/>
    </source>
</evidence>
<dbReference type="GO" id="GO:0016020">
    <property type="term" value="C:membrane"/>
    <property type="evidence" value="ECO:0007669"/>
    <property type="project" value="UniProtKB-SubCell"/>
</dbReference>
<feature type="transmembrane region" description="Helical" evidence="1">
    <location>
        <begin position="246"/>
        <end position="264"/>
    </location>
</feature>
<reference evidence="2 3" key="1">
    <citation type="submission" date="2019-12" db="EMBL/GenBank/DDBJ databases">
        <title>Corynebacterium sp. nov., isolated from feces of the Anser Albifrons in China.</title>
        <authorList>
            <person name="Liu Q."/>
        </authorList>
    </citation>
    <scope>NUCLEOTIDE SEQUENCE [LARGE SCALE GENOMIC DNA]</scope>
    <source>
        <strain evidence="2 3">23H37-10</strain>
    </source>
</reference>
<dbReference type="RefSeq" id="WP_186277014.1">
    <property type="nucleotide sequence ID" value="NZ_CP046883.1"/>
</dbReference>
<sequence>MNLVKSEWIKLSSTKGLWITSILTLIVSIGMAILMGFTAGLSLADSDIQKDPEAMVAIQGLANPENAFAGFITFGLMVIVIQAVMMVTNEYSNGVAKTTLLGTPKRWPVPLAKLTVYGVVAALLSFVSAVVSVPAMRWAMSWNSDDRALLENISLGADGIWKTVGLLTLYGVLCVMISIGVGYLIRNTAGAIAALLLWKLVVEGLVVTQIPKVKEWLPSYMPFLNMDRAVTGTEVADAPWGPTGSVLYFGLWCVVIFVVGVIILRKRDA</sequence>
<feature type="transmembrane region" description="Helical" evidence="1">
    <location>
        <begin position="114"/>
        <end position="140"/>
    </location>
</feature>
<evidence type="ECO:0000313" key="2">
    <source>
        <dbReference type="EMBL" id="QNH95511.1"/>
    </source>
</evidence>
<name>A0A7G7YLZ1_9CORY</name>
<keyword evidence="1" id="KW-0812">Transmembrane</keyword>
<dbReference type="GO" id="GO:0140359">
    <property type="term" value="F:ABC-type transporter activity"/>
    <property type="evidence" value="ECO:0007669"/>
    <property type="project" value="InterPro"/>
</dbReference>
<dbReference type="Pfam" id="PF12730">
    <property type="entry name" value="ABC2_membrane_4"/>
    <property type="match status" value="1"/>
</dbReference>
<protein>
    <submittedName>
        <fullName evidence="2">ABC transporter permease subunit</fullName>
    </submittedName>
</protein>
<keyword evidence="3" id="KW-1185">Reference proteome</keyword>
<dbReference type="EMBL" id="CP046883">
    <property type="protein sequence ID" value="QNH95511.1"/>
    <property type="molecule type" value="Genomic_DNA"/>
</dbReference>
<keyword evidence="1" id="KW-0472">Membrane</keyword>
<feature type="transmembrane region" description="Helical" evidence="1">
    <location>
        <begin position="68"/>
        <end position="87"/>
    </location>
</feature>
<keyword evidence="1" id="KW-1133">Transmembrane helix</keyword>
<accession>A0A7G7YLZ1</accession>
<organism evidence="2 3">
    <name type="scientific">Corynebacterium anserum</name>
    <dbReference type="NCBI Taxonomy" id="2684406"/>
    <lineage>
        <taxon>Bacteria</taxon>
        <taxon>Bacillati</taxon>
        <taxon>Actinomycetota</taxon>
        <taxon>Actinomycetes</taxon>
        <taxon>Mycobacteriales</taxon>
        <taxon>Corynebacteriaceae</taxon>
        <taxon>Corynebacterium</taxon>
    </lineage>
</organism>
<dbReference type="AlphaFoldDB" id="A0A7G7YLZ1"/>
<dbReference type="KEGG" id="cans:GP473_01260"/>
<dbReference type="PANTHER" id="PTHR37305:SF1">
    <property type="entry name" value="MEMBRANE PROTEIN"/>
    <property type="match status" value="1"/>
</dbReference>
<feature type="transmembrane region" description="Helical" evidence="1">
    <location>
        <begin position="192"/>
        <end position="211"/>
    </location>
</feature>
<proteinExistence type="predicted"/>